<sequence length="131" mass="13556">MFNSGEIMTRFMALGLGALVSFAVAAAGSAAGAQEAGKPILSGMVAENDPPVQLVRDALTSFQRTHGRWPSSLDELAAYAGERGHPIDFAAFSATRYAVQQANGALVALFEFTAAGSNASGAFAVAVYDIR</sequence>
<keyword evidence="3" id="KW-1185">Reference proteome</keyword>
<keyword evidence="1" id="KW-0732">Signal</keyword>
<evidence type="ECO:0000313" key="3">
    <source>
        <dbReference type="Proteomes" id="UP000284605"/>
    </source>
</evidence>
<evidence type="ECO:0000313" key="2">
    <source>
        <dbReference type="EMBL" id="RJF87383.1"/>
    </source>
</evidence>
<gene>
    <name evidence="2" type="ORF">D3874_10420</name>
</gene>
<proteinExistence type="predicted"/>
<protein>
    <submittedName>
        <fullName evidence="2">Uncharacterized protein</fullName>
    </submittedName>
</protein>
<dbReference type="Proteomes" id="UP000284605">
    <property type="component" value="Unassembled WGS sequence"/>
</dbReference>
<organism evidence="2 3">
    <name type="scientific">Oleomonas cavernae</name>
    <dbReference type="NCBI Taxonomy" id="2320859"/>
    <lineage>
        <taxon>Bacteria</taxon>
        <taxon>Pseudomonadati</taxon>
        <taxon>Pseudomonadota</taxon>
        <taxon>Alphaproteobacteria</taxon>
        <taxon>Acetobacterales</taxon>
        <taxon>Acetobacteraceae</taxon>
        <taxon>Oleomonas</taxon>
    </lineage>
</organism>
<feature type="signal peptide" evidence="1">
    <location>
        <begin position="1"/>
        <end position="26"/>
    </location>
</feature>
<comment type="caution">
    <text evidence="2">The sequence shown here is derived from an EMBL/GenBank/DDBJ whole genome shotgun (WGS) entry which is preliminary data.</text>
</comment>
<feature type="chain" id="PRO_5019001408" evidence="1">
    <location>
        <begin position="27"/>
        <end position="131"/>
    </location>
</feature>
<accession>A0A418WBF4</accession>
<name>A0A418WBF4_9PROT</name>
<reference evidence="2 3" key="1">
    <citation type="submission" date="2018-09" db="EMBL/GenBank/DDBJ databases">
        <authorList>
            <person name="Zhu H."/>
        </authorList>
    </citation>
    <scope>NUCLEOTIDE SEQUENCE [LARGE SCALE GENOMIC DNA]</scope>
    <source>
        <strain evidence="2 3">K1W22B-8</strain>
    </source>
</reference>
<dbReference type="AlphaFoldDB" id="A0A418WBF4"/>
<evidence type="ECO:0000256" key="1">
    <source>
        <dbReference type="SAM" id="SignalP"/>
    </source>
</evidence>
<dbReference type="EMBL" id="QYUK01000011">
    <property type="protein sequence ID" value="RJF87383.1"/>
    <property type="molecule type" value="Genomic_DNA"/>
</dbReference>